<feature type="compositionally biased region" description="Basic and acidic residues" evidence="1">
    <location>
        <begin position="148"/>
        <end position="180"/>
    </location>
</feature>
<feature type="compositionally biased region" description="Basic and acidic residues" evidence="1">
    <location>
        <begin position="40"/>
        <end position="68"/>
    </location>
</feature>
<reference evidence="3" key="1">
    <citation type="submission" date="2015-07" db="EMBL/GenBank/DDBJ databases">
        <authorList>
            <person name="Teixeira M.M."/>
            <person name="Souza R.C."/>
            <person name="Almeida L.G."/>
            <person name="Vicente V.A."/>
            <person name="de Hoog S."/>
            <person name="Bocca A.L."/>
            <person name="de Almeida S.R."/>
            <person name="Vasconcelos A.T."/>
            <person name="Felipe M.S."/>
        </authorList>
    </citation>
    <scope>NUCLEOTIDE SEQUENCE [LARGE SCALE GENOMIC DNA]</scope>
    <source>
        <strain evidence="3">KSF</strain>
    </source>
</reference>
<sequence>MSARDSDRPYKVVYSSRRREEIDDSTPSRRPRRELEYEDDYRRERVYSRGSRDDRVEGDRDRQSRTSDSRNVLPAAGTTKTRYAVGRDRNAEAYVKRSDAVIVEDRPSDHGRYEYEVLRPQKRDDGTYVVDIGGGGGGGYSQDYTLDFDSRQPRLRRDAPPPSRRDDLLYDGHRGGGRDRTVRDVAYRDVHVTEEIDDTRYSGRGRTYEAYAEDIPPPRRLKSAMRGGNSSPPDLHRWASVGFYRDQISNHDASESRHERPGAEAHLAGRYLQGNGLVDDDVYATGYTRRNRSRSRSRGRYGPQRSDPRLHEYDEVDEERRTFTEQTMRQYEYEDDQRPAYPPQRATSRRRHHRHHRDDDDRSSQFETELVKRTTKEYYR</sequence>
<evidence type="ECO:0000256" key="1">
    <source>
        <dbReference type="SAM" id="MobiDB-lite"/>
    </source>
</evidence>
<name>A0A1C1CZV4_9EURO</name>
<dbReference type="VEuPathDB" id="FungiDB:G647_00912"/>
<feature type="compositionally biased region" description="Basic and acidic residues" evidence="1">
    <location>
        <begin position="1"/>
        <end position="10"/>
    </location>
</feature>
<feature type="region of interest" description="Disordered" evidence="1">
    <location>
        <begin position="1"/>
        <end position="87"/>
    </location>
</feature>
<dbReference type="VEuPathDB" id="FungiDB:CLCR_10383"/>
<dbReference type="Proteomes" id="UP000094526">
    <property type="component" value="Unassembled WGS sequence"/>
</dbReference>
<feature type="region of interest" description="Disordered" evidence="1">
    <location>
        <begin position="288"/>
        <end position="380"/>
    </location>
</feature>
<dbReference type="EMBL" id="LGRB01000008">
    <property type="protein sequence ID" value="OCT54012.1"/>
    <property type="molecule type" value="Genomic_DNA"/>
</dbReference>
<feature type="compositionally biased region" description="Basic residues" evidence="1">
    <location>
        <begin position="289"/>
        <end position="299"/>
    </location>
</feature>
<feature type="compositionally biased region" description="Basic and acidic residues" evidence="1">
    <location>
        <begin position="306"/>
        <end position="323"/>
    </location>
</feature>
<proteinExistence type="predicted"/>
<organism evidence="2 3">
    <name type="scientific">Cladophialophora carrionii</name>
    <dbReference type="NCBI Taxonomy" id="86049"/>
    <lineage>
        <taxon>Eukaryota</taxon>
        <taxon>Fungi</taxon>
        <taxon>Dikarya</taxon>
        <taxon>Ascomycota</taxon>
        <taxon>Pezizomycotina</taxon>
        <taxon>Eurotiomycetes</taxon>
        <taxon>Chaetothyriomycetidae</taxon>
        <taxon>Chaetothyriales</taxon>
        <taxon>Herpotrichiellaceae</taxon>
        <taxon>Cladophialophora</taxon>
    </lineage>
</organism>
<accession>A0A1C1CZV4</accession>
<gene>
    <name evidence="2" type="ORF">CLCR_10383</name>
</gene>
<evidence type="ECO:0000313" key="2">
    <source>
        <dbReference type="EMBL" id="OCT54012.1"/>
    </source>
</evidence>
<dbReference type="OrthoDB" id="4149815at2759"/>
<dbReference type="eggNOG" id="ENOG502RVYM">
    <property type="taxonomic scope" value="Eukaryota"/>
</dbReference>
<protein>
    <submittedName>
        <fullName evidence="2">Uncharacterized protein</fullName>
    </submittedName>
</protein>
<feature type="compositionally biased region" description="Basic residues" evidence="1">
    <location>
        <begin position="347"/>
        <end position="356"/>
    </location>
</feature>
<keyword evidence="3" id="KW-1185">Reference proteome</keyword>
<feature type="region of interest" description="Disordered" evidence="1">
    <location>
        <begin position="132"/>
        <end position="180"/>
    </location>
</feature>
<evidence type="ECO:0000313" key="3">
    <source>
        <dbReference type="Proteomes" id="UP000094526"/>
    </source>
</evidence>
<feature type="compositionally biased region" description="Basic and acidic residues" evidence="1">
    <location>
        <begin position="357"/>
        <end position="380"/>
    </location>
</feature>
<comment type="caution">
    <text evidence="2">The sequence shown here is derived from an EMBL/GenBank/DDBJ whole genome shotgun (WGS) entry which is preliminary data.</text>
</comment>
<dbReference type="AlphaFoldDB" id="A0A1C1CZV4"/>